<dbReference type="Gene3D" id="3.20.20.30">
    <property type="entry name" value="Luciferase-like domain"/>
    <property type="match status" value="1"/>
</dbReference>
<dbReference type="SUPFAM" id="SSF51679">
    <property type="entry name" value="Bacterial luciferase-like"/>
    <property type="match status" value="1"/>
</dbReference>
<dbReference type="NCBIfam" id="TIGR03558">
    <property type="entry name" value="oxido_grp_1"/>
    <property type="match status" value="1"/>
</dbReference>
<evidence type="ECO:0000259" key="3">
    <source>
        <dbReference type="Pfam" id="PF00296"/>
    </source>
</evidence>
<dbReference type="GO" id="GO:0016705">
    <property type="term" value="F:oxidoreductase activity, acting on paired donors, with incorporation or reduction of molecular oxygen"/>
    <property type="evidence" value="ECO:0007669"/>
    <property type="project" value="InterPro"/>
</dbReference>
<dbReference type="PANTHER" id="PTHR30137:SF6">
    <property type="entry name" value="LUCIFERASE-LIKE MONOOXYGENASE"/>
    <property type="match status" value="1"/>
</dbReference>
<evidence type="ECO:0000313" key="4">
    <source>
        <dbReference type="EMBL" id="RJG16728.1"/>
    </source>
</evidence>
<dbReference type="InterPro" id="IPR019949">
    <property type="entry name" value="CmoO-like"/>
</dbReference>
<evidence type="ECO:0000313" key="5">
    <source>
        <dbReference type="Proteomes" id="UP000283734"/>
    </source>
</evidence>
<gene>
    <name evidence="4" type="ORF">D4A39_12945</name>
</gene>
<dbReference type="GO" id="GO:0005829">
    <property type="term" value="C:cytosol"/>
    <property type="evidence" value="ECO:0007669"/>
    <property type="project" value="TreeGrafter"/>
</dbReference>
<accession>A0A418XVF5</accession>
<dbReference type="Proteomes" id="UP000283734">
    <property type="component" value="Unassembled WGS sequence"/>
</dbReference>
<comment type="caution">
    <text evidence="4">The sequence shown here is derived from an EMBL/GenBank/DDBJ whole genome shotgun (WGS) entry which is preliminary data.</text>
</comment>
<feature type="domain" description="Luciferase-like" evidence="3">
    <location>
        <begin position="44"/>
        <end position="274"/>
    </location>
</feature>
<organism evidence="4 5">
    <name type="scientific">Alcanivorax profundi</name>
    <dbReference type="NCBI Taxonomy" id="2338368"/>
    <lineage>
        <taxon>Bacteria</taxon>
        <taxon>Pseudomonadati</taxon>
        <taxon>Pseudomonadota</taxon>
        <taxon>Gammaproteobacteria</taxon>
        <taxon>Oceanospirillales</taxon>
        <taxon>Alcanivoracaceae</taxon>
        <taxon>Alcanivorax</taxon>
    </lineage>
</organism>
<dbReference type="Pfam" id="PF00296">
    <property type="entry name" value="Bac_luciferase"/>
    <property type="match status" value="1"/>
</dbReference>
<dbReference type="InterPro" id="IPR050766">
    <property type="entry name" value="Bact_Lucif_Oxidored"/>
</dbReference>
<proteinExistence type="predicted"/>
<evidence type="ECO:0000256" key="2">
    <source>
        <dbReference type="ARBA" id="ARBA00074555"/>
    </source>
</evidence>
<dbReference type="InterPro" id="IPR011251">
    <property type="entry name" value="Luciferase-like_dom"/>
</dbReference>
<dbReference type="EMBL" id="QYYA01000004">
    <property type="protein sequence ID" value="RJG16728.1"/>
    <property type="molecule type" value="Genomic_DNA"/>
</dbReference>
<evidence type="ECO:0000256" key="1">
    <source>
        <dbReference type="ARBA" id="ARBA00007789"/>
    </source>
</evidence>
<dbReference type="FunFam" id="3.20.20.30:FF:000002">
    <property type="entry name" value="LLM class flavin-dependent oxidoreductase"/>
    <property type="match status" value="1"/>
</dbReference>
<dbReference type="CDD" id="cd00347">
    <property type="entry name" value="Flavin_utilizing_monoxygenases"/>
    <property type="match status" value="1"/>
</dbReference>
<dbReference type="PANTHER" id="PTHR30137">
    <property type="entry name" value="LUCIFERASE-LIKE MONOOXYGENASE"/>
    <property type="match status" value="1"/>
</dbReference>
<sequence>MIPPICRLLVNGCHLEISDSNPIQCWLNGRSPVSKTIPFSLLELASVREGDSVSQTIDNSVAYARHAESLGFRRFWLAEHHNMQGISSAATSVLIGHVAGKTASIRIGSGGVMLPNHPPLVIAEQFGTLEHLYPGRIDLGLGRAPGTDPMTSRALRREGLGAEQFPQDVAELQRLLGPLDSSRGVNAIPGAGTNVPIWLLGSSLFSAQLAAQQGLPYAFAGHFAPRLYQEALRIYRDQFQPSAQLAEPYSMLAVPAVPADSAAEARYLSTTSYQRILALFRGQPLWMKAPVASMEGLWHPQEEAGVKGFLGLQLLGDAPAIEEQLAQLLATVEVDELMVTVDLYDPAKRRHALDILASLPQFQASGGS</sequence>
<protein>
    <recommendedName>
        <fullName evidence="2">Luciferase-like monooxygenase</fullName>
    </recommendedName>
</protein>
<name>A0A418XVF5_9GAMM</name>
<keyword evidence="5" id="KW-1185">Reference proteome</keyword>
<comment type="similarity">
    <text evidence="1">To bacterial alkanal monooxygenase alpha and beta chains.</text>
</comment>
<dbReference type="AlphaFoldDB" id="A0A418XVF5"/>
<dbReference type="InterPro" id="IPR036661">
    <property type="entry name" value="Luciferase-like_sf"/>
</dbReference>
<reference evidence="4 5" key="1">
    <citation type="submission" date="2018-09" db="EMBL/GenBank/DDBJ databases">
        <title>Alcanivorax profundi sp. nov., isolated from 1000 m-depth seawater of the Mariana Trench.</title>
        <authorList>
            <person name="Liu J."/>
        </authorList>
    </citation>
    <scope>NUCLEOTIDE SEQUENCE [LARGE SCALE GENOMIC DNA]</scope>
    <source>
        <strain evidence="4 5">MTEO17</strain>
    </source>
</reference>
<dbReference type="OrthoDB" id="9780518at2"/>